<dbReference type="Gene3D" id="3.40.50.2300">
    <property type="match status" value="1"/>
</dbReference>
<evidence type="ECO:0000313" key="4">
    <source>
        <dbReference type="EMBL" id="KFA92901.1"/>
    </source>
</evidence>
<dbReference type="GO" id="GO:0000160">
    <property type="term" value="P:phosphorelay signal transduction system"/>
    <property type="evidence" value="ECO:0007669"/>
    <property type="project" value="InterPro"/>
</dbReference>
<dbReference type="RefSeq" id="WP_043393839.1">
    <property type="nucleotide sequence ID" value="NZ_JPMI01000076.1"/>
</dbReference>
<evidence type="ECO:0000259" key="3">
    <source>
        <dbReference type="PROSITE" id="PS50110"/>
    </source>
</evidence>
<evidence type="ECO:0000256" key="1">
    <source>
        <dbReference type="ARBA" id="ARBA00022553"/>
    </source>
</evidence>
<dbReference type="InterPro" id="IPR050595">
    <property type="entry name" value="Bact_response_regulator"/>
</dbReference>
<dbReference type="InterPro" id="IPR001789">
    <property type="entry name" value="Sig_transdc_resp-reg_receiver"/>
</dbReference>
<dbReference type="PANTHER" id="PTHR44591">
    <property type="entry name" value="STRESS RESPONSE REGULATOR PROTEIN 1"/>
    <property type="match status" value="1"/>
</dbReference>
<feature type="domain" description="Response regulatory" evidence="3">
    <location>
        <begin position="3"/>
        <end position="116"/>
    </location>
</feature>
<dbReference type="PANTHER" id="PTHR44591:SF3">
    <property type="entry name" value="RESPONSE REGULATORY DOMAIN-CONTAINING PROTEIN"/>
    <property type="match status" value="1"/>
</dbReference>
<dbReference type="InterPro" id="IPR011006">
    <property type="entry name" value="CheY-like_superfamily"/>
</dbReference>
<gene>
    <name evidence="4" type="ORF">Q664_12295</name>
</gene>
<dbReference type="EMBL" id="JPMI01000076">
    <property type="protein sequence ID" value="KFA92901.1"/>
    <property type="molecule type" value="Genomic_DNA"/>
</dbReference>
<dbReference type="AlphaFoldDB" id="A0A084SWR6"/>
<dbReference type="Pfam" id="PF00072">
    <property type="entry name" value="Response_reg"/>
    <property type="match status" value="1"/>
</dbReference>
<accession>A0A084SWR6</accession>
<evidence type="ECO:0000313" key="5">
    <source>
        <dbReference type="Proteomes" id="UP000028547"/>
    </source>
</evidence>
<name>A0A084SWR6_9BACT</name>
<protein>
    <recommendedName>
        <fullName evidence="3">Response regulatory domain-containing protein</fullName>
    </recommendedName>
</protein>
<keyword evidence="1 2" id="KW-0597">Phosphoprotein</keyword>
<evidence type="ECO:0000256" key="2">
    <source>
        <dbReference type="PROSITE-ProRule" id="PRU00169"/>
    </source>
</evidence>
<reference evidence="4 5" key="1">
    <citation type="submission" date="2014-07" db="EMBL/GenBank/DDBJ databases">
        <title>Draft Genome Sequence of Gephyronic Acid Producer, Cystobacter violaceus Strain Cb vi76.</title>
        <authorList>
            <person name="Stevens D.C."/>
            <person name="Young J."/>
            <person name="Carmichael R."/>
            <person name="Tan J."/>
            <person name="Taylor R.E."/>
        </authorList>
    </citation>
    <scope>NUCLEOTIDE SEQUENCE [LARGE SCALE GENOMIC DNA]</scope>
    <source>
        <strain evidence="4 5">Cb vi76</strain>
    </source>
</reference>
<organism evidence="4 5">
    <name type="scientific">Archangium violaceum Cb vi76</name>
    <dbReference type="NCBI Taxonomy" id="1406225"/>
    <lineage>
        <taxon>Bacteria</taxon>
        <taxon>Pseudomonadati</taxon>
        <taxon>Myxococcota</taxon>
        <taxon>Myxococcia</taxon>
        <taxon>Myxococcales</taxon>
        <taxon>Cystobacterineae</taxon>
        <taxon>Archangiaceae</taxon>
        <taxon>Archangium</taxon>
    </lineage>
</organism>
<sequence length="122" mass="13487">MKTLLVVDDEVGITEALNDLLSEEGFHVLVAPNGRVALERVAEERPDLLLLDYMMPVMDGREVLLALQRDEATRDIPVLLMSAVPRSSLPPECKPTAFLRKPFTIDRLLTEVGRLLGGPAKP</sequence>
<dbReference type="SMART" id="SM00448">
    <property type="entry name" value="REC"/>
    <property type="match status" value="1"/>
</dbReference>
<dbReference type="Proteomes" id="UP000028547">
    <property type="component" value="Unassembled WGS sequence"/>
</dbReference>
<comment type="caution">
    <text evidence="4">The sequence shown here is derived from an EMBL/GenBank/DDBJ whole genome shotgun (WGS) entry which is preliminary data.</text>
</comment>
<dbReference type="PROSITE" id="PS50110">
    <property type="entry name" value="RESPONSE_REGULATORY"/>
    <property type="match status" value="1"/>
</dbReference>
<feature type="modified residue" description="4-aspartylphosphate" evidence="2">
    <location>
        <position position="52"/>
    </location>
</feature>
<proteinExistence type="predicted"/>
<dbReference type="SUPFAM" id="SSF52172">
    <property type="entry name" value="CheY-like"/>
    <property type="match status" value="1"/>
</dbReference>